<dbReference type="CDD" id="cd06439">
    <property type="entry name" value="CESA_like_1"/>
    <property type="match status" value="1"/>
</dbReference>
<feature type="domain" description="Glycosyltransferase 2-like" evidence="5">
    <location>
        <begin position="45"/>
        <end position="209"/>
    </location>
</feature>
<keyword evidence="4" id="KW-0472">Membrane</keyword>
<feature type="transmembrane region" description="Helical" evidence="4">
    <location>
        <begin position="293"/>
        <end position="312"/>
    </location>
</feature>
<keyword evidence="4" id="KW-0812">Transmembrane</keyword>
<dbReference type="SUPFAM" id="SSF53448">
    <property type="entry name" value="Nucleotide-diphospho-sugar transferases"/>
    <property type="match status" value="1"/>
</dbReference>
<feature type="transmembrane region" description="Helical" evidence="4">
    <location>
        <begin position="318"/>
        <end position="339"/>
    </location>
</feature>
<reference evidence="6 7" key="1">
    <citation type="submission" date="2016-12" db="EMBL/GenBank/DDBJ databases">
        <title>Genome sequencing of Methylocaldum marinum.</title>
        <authorList>
            <person name="Takeuchi M."/>
            <person name="Kamagata Y."/>
            <person name="Hiraoka S."/>
            <person name="Oshima K."/>
            <person name="Hattori M."/>
            <person name="Iwasaki W."/>
        </authorList>
    </citation>
    <scope>NUCLEOTIDE SEQUENCE [LARGE SCALE GENOMIC DNA]</scope>
    <source>
        <strain evidence="6 7">S8</strain>
    </source>
</reference>
<evidence type="ECO:0000256" key="3">
    <source>
        <dbReference type="ARBA" id="ARBA00022679"/>
    </source>
</evidence>
<organism evidence="6 7">
    <name type="scientific">Methylocaldum marinum</name>
    <dbReference type="NCBI Taxonomy" id="1432792"/>
    <lineage>
        <taxon>Bacteria</taxon>
        <taxon>Pseudomonadati</taxon>
        <taxon>Pseudomonadota</taxon>
        <taxon>Gammaproteobacteria</taxon>
        <taxon>Methylococcales</taxon>
        <taxon>Methylococcaceae</taxon>
        <taxon>Methylocaldum</taxon>
    </lineage>
</organism>
<evidence type="ECO:0000256" key="2">
    <source>
        <dbReference type="ARBA" id="ARBA00022676"/>
    </source>
</evidence>
<evidence type="ECO:0000313" key="7">
    <source>
        <dbReference type="Proteomes" id="UP000266313"/>
    </source>
</evidence>
<dbReference type="InterPro" id="IPR001173">
    <property type="entry name" value="Glyco_trans_2-like"/>
</dbReference>
<gene>
    <name evidence="6" type="ORF">sS8_0245</name>
</gene>
<keyword evidence="4" id="KW-1133">Transmembrane helix</keyword>
<dbReference type="Gene3D" id="3.90.550.10">
    <property type="entry name" value="Spore Coat Polysaccharide Biosynthesis Protein SpsA, Chain A"/>
    <property type="match status" value="1"/>
</dbReference>
<proteinExistence type="inferred from homology"/>
<dbReference type="KEGG" id="mmai:sS8_0245"/>
<dbReference type="AlphaFoldDB" id="A0A286P3J1"/>
<dbReference type="OrthoDB" id="9766971at2"/>
<dbReference type="EMBL" id="AP017928">
    <property type="protein sequence ID" value="BBA32213.1"/>
    <property type="molecule type" value="Genomic_DNA"/>
</dbReference>
<protein>
    <submittedName>
        <fullName evidence="6">Glycosyl transferase family 2</fullName>
    </submittedName>
</protein>
<name>A0A286P3J1_9GAMM</name>
<dbReference type="GO" id="GO:0016757">
    <property type="term" value="F:glycosyltransferase activity"/>
    <property type="evidence" value="ECO:0007669"/>
    <property type="project" value="UniProtKB-KW"/>
</dbReference>
<dbReference type="PANTHER" id="PTHR43630:SF1">
    <property type="entry name" value="POLY-BETA-1,6-N-ACETYL-D-GLUCOSAMINE SYNTHASE"/>
    <property type="match status" value="1"/>
</dbReference>
<evidence type="ECO:0000259" key="5">
    <source>
        <dbReference type="Pfam" id="PF00535"/>
    </source>
</evidence>
<feature type="transmembrane region" description="Helical" evidence="4">
    <location>
        <begin position="6"/>
        <end position="30"/>
    </location>
</feature>
<evidence type="ECO:0000256" key="4">
    <source>
        <dbReference type="SAM" id="Phobius"/>
    </source>
</evidence>
<keyword evidence="7" id="KW-1185">Reference proteome</keyword>
<sequence length="385" mass="43278">MMLLTLWLCLGLVCYVYIGYPILITVFASLRRRRINTAPIRPSVSLIVCAYNEEDIIGKKIGNCLRLNYPKNLLEIIVVNDGSTDKTATIINEYANQPGVNIIQSSTRQGKATAMNRAAALAMGEILVFSDARAIYHAESLDMLVRNMNDPEVGCVNGNRTLQKNKSPIFNSENSYWSYEAYIKTKETQCRSTISVSGAMLALRASLFEPIPIDMILDDAFLAMQALRKGFRVVYEPAALCFQNSAMSTRDEILRRQRIAAGRFQLVANAKKLWPWKDKLAIFQLVSHKIMRLFLPFFSAGVFVSSAVLMLYPNTPVIVAILFWAQLAFGLLAVIGWVSEKIGWKLGVLGIWYYIASGNFASLSGLIRYSKGRQTVLWEKARRME</sequence>
<dbReference type="InterPro" id="IPR029044">
    <property type="entry name" value="Nucleotide-diphossugar_trans"/>
</dbReference>
<dbReference type="Pfam" id="PF00535">
    <property type="entry name" value="Glycos_transf_2"/>
    <property type="match status" value="1"/>
</dbReference>
<evidence type="ECO:0000313" key="6">
    <source>
        <dbReference type="EMBL" id="BBA32213.1"/>
    </source>
</evidence>
<keyword evidence="2" id="KW-0328">Glycosyltransferase</keyword>
<feature type="transmembrane region" description="Helical" evidence="4">
    <location>
        <begin position="351"/>
        <end position="369"/>
    </location>
</feature>
<dbReference type="PANTHER" id="PTHR43630">
    <property type="entry name" value="POLY-BETA-1,6-N-ACETYL-D-GLUCOSAMINE SYNTHASE"/>
    <property type="match status" value="1"/>
</dbReference>
<dbReference type="Proteomes" id="UP000266313">
    <property type="component" value="Chromosome"/>
</dbReference>
<comment type="similarity">
    <text evidence="1">Belongs to the glycosyltransferase 2 family.</text>
</comment>
<keyword evidence="3 6" id="KW-0808">Transferase</keyword>
<evidence type="ECO:0000256" key="1">
    <source>
        <dbReference type="ARBA" id="ARBA00006739"/>
    </source>
</evidence>
<accession>A0A286P3J1</accession>